<accession>L7VU13</accession>
<gene>
    <name evidence="1" type="ordered locus">Cst_c21010</name>
</gene>
<proteinExistence type="predicted"/>
<protein>
    <submittedName>
        <fullName evidence="1">Uncharacterized protein</fullName>
    </submittedName>
</protein>
<evidence type="ECO:0000313" key="2">
    <source>
        <dbReference type="Proteomes" id="UP000011220"/>
    </source>
</evidence>
<dbReference type="EMBL" id="CP004044">
    <property type="protein sequence ID" value="AGC69073.1"/>
    <property type="molecule type" value="Genomic_DNA"/>
</dbReference>
<keyword evidence="2" id="KW-1185">Reference proteome</keyword>
<dbReference type="KEGG" id="css:Cst_c21010"/>
<reference evidence="1 2" key="1">
    <citation type="journal article" date="2013" name="Genome Announc.">
        <title>Complete genome sequence of Clostridium stercorarium subsp. stercorarium strain DSM 8532, a thermophilic degrader of plant cell wall fibers.</title>
        <authorList>
            <person name="Poehlein A."/>
            <person name="Zverlov V.V."/>
            <person name="Daniel R."/>
            <person name="Schwarz W.H."/>
            <person name="Liebl W."/>
        </authorList>
    </citation>
    <scope>NUCLEOTIDE SEQUENCE [LARGE SCALE GENOMIC DNA]</scope>
    <source>
        <strain evidence="2">ATCC 35414 / DSM 8532 / NCIMB 11754</strain>
    </source>
</reference>
<dbReference type="AlphaFoldDB" id="L7VU13"/>
<evidence type="ECO:0000313" key="1">
    <source>
        <dbReference type="EMBL" id="AGC69073.1"/>
    </source>
</evidence>
<name>L7VU13_THES1</name>
<dbReference type="STRING" id="1121335.Cst_c21010"/>
<sequence length="38" mass="4458">MYFYNILLTKTQNYNPGTIACHIPHLLLFYVFMATFTG</sequence>
<dbReference type="Proteomes" id="UP000011220">
    <property type="component" value="Chromosome"/>
</dbReference>
<organism evidence="1 2">
    <name type="scientific">Thermoclostridium stercorarium (strain ATCC 35414 / DSM 8532 / NCIMB 11754)</name>
    <name type="common">Clostridium stercorarium</name>
    <dbReference type="NCBI Taxonomy" id="1121335"/>
    <lineage>
        <taxon>Bacteria</taxon>
        <taxon>Bacillati</taxon>
        <taxon>Bacillota</taxon>
        <taxon>Clostridia</taxon>
        <taxon>Eubacteriales</taxon>
        <taxon>Oscillospiraceae</taxon>
        <taxon>Thermoclostridium</taxon>
    </lineage>
</organism>